<dbReference type="KEGG" id="scm:SCHCO_02516226"/>
<proteinExistence type="predicted"/>
<evidence type="ECO:0000313" key="1">
    <source>
        <dbReference type="EMBL" id="EFI92620.1"/>
    </source>
</evidence>
<dbReference type="Proteomes" id="UP000007431">
    <property type="component" value="Unassembled WGS sequence"/>
</dbReference>
<sequence length="640" mass="72268">MTDCGAFNPELRTQMELGRLLDTIEGFHLGSHNLTGRHRPVYEEARARFDDLERACVEFARVATVKEGYRPLRLSTPAGVIEAVEPYCIFDPPNAWEEFTRNRGMPCYNYTMLVAGIQQCREVIEAHPEPRFQKLCLLDLPPELLDHIMNLCHILVARVWNQVCKTLQKHASQRPHTYCDLTMAREIDWPTARDLEDTPDELEAYLRGQAFPARDALVRRMERLLSRPDILERIRTLTFGEDWTHDHFGFVERMRCPAEEITEKPYALLAEVLGRSKPGRVIYRAGSLTTPVWKAIAAQPSVRSAALTTRLVDERPDWPPAPNIINLHICIGHAVRPVNQWDIIPLCPSAVYLKVISIEEYGSVVPDTVFGAFPANPMAHIQRLDLQNIAADSLISLADAIQAIPRVPLTHLSIAPKASLVYGEVAFPLVEALQHAPDLRVLHISGLHYAWTELLEFMGESVPGLEALVLEHSTSERKKNVETAHWPCPAYEYAPLLGAFPRLRHLGLNMDMSSSHTPRMMEQMEKGYDGTAPTEGLYQTPLTSATLDESLEPDSVGTTEGWMTGKLFAIHAKNLKSLALHKMQDCHFHRWSWSIERDGESPSLCSLSAEDGEYIAKCMPMYHAASWELTPKEMDMLTAH</sequence>
<dbReference type="OrthoDB" id="3258311at2759"/>
<keyword evidence="2" id="KW-1185">Reference proteome</keyword>
<dbReference type="HOGENOM" id="CLU_024464_0_0_1"/>
<dbReference type="AlphaFoldDB" id="D8QH69"/>
<dbReference type="STRING" id="578458.D8QH69"/>
<dbReference type="InParanoid" id="D8QH69"/>
<protein>
    <recommendedName>
        <fullName evidence="3">F-box domain-containing protein</fullName>
    </recommendedName>
</protein>
<dbReference type="EMBL" id="GL377312">
    <property type="protein sequence ID" value="EFI92620.1"/>
    <property type="molecule type" value="Genomic_DNA"/>
</dbReference>
<name>D8QH69_SCHCM</name>
<evidence type="ECO:0000313" key="2">
    <source>
        <dbReference type="Proteomes" id="UP000007431"/>
    </source>
</evidence>
<dbReference type="OMA" id="HISRCLP"/>
<dbReference type="VEuPathDB" id="FungiDB:SCHCODRAFT_02516226"/>
<dbReference type="GeneID" id="9597295"/>
<dbReference type="RefSeq" id="XP_003027523.1">
    <property type="nucleotide sequence ID" value="XM_003027477.1"/>
</dbReference>
<evidence type="ECO:0008006" key="3">
    <source>
        <dbReference type="Google" id="ProtNLM"/>
    </source>
</evidence>
<dbReference type="eggNOG" id="ENOG502SQ6A">
    <property type="taxonomic scope" value="Eukaryota"/>
</dbReference>
<feature type="non-terminal residue" evidence="1">
    <location>
        <position position="640"/>
    </location>
</feature>
<gene>
    <name evidence="1" type="ORF">SCHCODRAFT_113215</name>
</gene>
<accession>D8QH69</accession>
<reference evidence="1 2" key="1">
    <citation type="journal article" date="2010" name="Nat. Biotechnol.">
        <title>Genome sequence of the model mushroom Schizophyllum commune.</title>
        <authorList>
            <person name="Ohm R.A."/>
            <person name="de Jong J.F."/>
            <person name="Lugones L.G."/>
            <person name="Aerts A."/>
            <person name="Kothe E."/>
            <person name="Stajich J.E."/>
            <person name="de Vries R.P."/>
            <person name="Record E."/>
            <person name="Levasseur A."/>
            <person name="Baker S.E."/>
            <person name="Bartholomew K.A."/>
            <person name="Coutinho P.M."/>
            <person name="Erdmann S."/>
            <person name="Fowler T.J."/>
            <person name="Gathman A.C."/>
            <person name="Lombard V."/>
            <person name="Henrissat B."/>
            <person name="Knabe N."/>
            <person name="Kuees U."/>
            <person name="Lilly W.W."/>
            <person name="Lindquist E."/>
            <person name="Lucas S."/>
            <person name="Magnuson J.K."/>
            <person name="Piumi F."/>
            <person name="Raudaskoski M."/>
            <person name="Salamov A."/>
            <person name="Schmutz J."/>
            <person name="Schwarze F.W.M.R."/>
            <person name="vanKuyk P.A."/>
            <person name="Horton J.S."/>
            <person name="Grigoriev I.V."/>
            <person name="Woesten H.A.B."/>
        </authorList>
    </citation>
    <scope>NUCLEOTIDE SEQUENCE [LARGE SCALE GENOMIC DNA]</scope>
    <source>
        <strain evidence="2">H4-8 / FGSC 9210</strain>
    </source>
</reference>
<organism evidence="2">
    <name type="scientific">Schizophyllum commune (strain H4-8 / FGSC 9210)</name>
    <name type="common">Split gill fungus</name>
    <dbReference type="NCBI Taxonomy" id="578458"/>
    <lineage>
        <taxon>Eukaryota</taxon>
        <taxon>Fungi</taxon>
        <taxon>Dikarya</taxon>
        <taxon>Basidiomycota</taxon>
        <taxon>Agaricomycotina</taxon>
        <taxon>Agaricomycetes</taxon>
        <taxon>Agaricomycetidae</taxon>
        <taxon>Agaricales</taxon>
        <taxon>Schizophyllaceae</taxon>
        <taxon>Schizophyllum</taxon>
    </lineage>
</organism>